<comment type="caution">
    <text evidence="2">The sequence shown here is derived from an EMBL/GenBank/DDBJ whole genome shotgun (WGS) entry which is preliminary data.</text>
</comment>
<protein>
    <submittedName>
        <fullName evidence="2">Uncharacterized protein</fullName>
    </submittedName>
</protein>
<sequence length="136" mass="16078">MLTQLILIRGRLIDRICVIAPGEIARNIYLYVTNIDFFSSLNKRVLRNKLIYLIFFFFLCIFVVVAFNANIPLVRITILRPRDEYDHVRFLRETSRKRTLCTYIKDRSYDDNDNDDGLSIDLAQAIIGNFPPPRRY</sequence>
<keyword evidence="3" id="KW-1185">Reference proteome</keyword>
<keyword evidence="1" id="KW-0472">Membrane</keyword>
<feature type="transmembrane region" description="Helical" evidence="1">
    <location>
        <begin position="50"/>
        <end position="71"/>
    </location>
</feature>
<gene>
    <name evidence="2" type="ORF">PUN28_010987</name>
</gene>
<evidence type="ECO:0000313" key="2">
    <source>
        <dbReference type="EMBL" id="KAL0115812.1"/>
    </source>
</evidence>
<organism evidence="2 3">
    <name type="scientific">Cardiocondyla obscurior</name>
    <dbReference type="NCBI Taxonomy" id="286306"/>
    <lineage>
        <taxon>Eukaryota</taxon>
        <taxon>Metazoa</taxon>
        <taxon>Ecdysozoa</taxon>
        <taxon>Arthropoda</taxon>
        <taxon>Hexapoda</taxon>
        <taxon>Insecta</taxon>
        <taxon>Pterygota</taxon>
        <taxon>Neoptera</taxon>
        <taxon>Endopterygota</taxon>
        <taxon>Hymenoptera</taxon>
        <taxon>Apocrita</taxon>
        <taxon>Aculeata</taxon>
        <taxon>Formicoidea</taxon>
        <taxon>Formicidae</taxon>
        <taxon>Myrmicinae</taxon>
        <taxon>Cardiocondyla</taxon>
    </lineage>
</organism>
<dbReference type="AlphaFoldDB" id="A0AAW2FPJ7"/>
<evidence type="ECO:0000313" key="3">
    <source>
        <dbReference type="Proteomes" id="UP001430953"/>
    </source>
</evidence>
<accession>A0AAW2FPJ7</accession>
<evidence type="ECO:0000256" key="1">
    <source>
        <dbReference type="SAM" id="Phobius"/>
    </source>
</evidence>
<dbReference type="Proteomes" id="UP001430953">
    <property type="component" value="Unassembled WGS sequence"/>
</dbReference>
<dbReference type="EMBL" id="JADYXP020000010">
    <property type="protein sequence ID" value="KAL0115812.1"/>
    <property type="molecule type" value="Genomic_DNA"/>
</dbReference>
<reference evidence="2 3" key="1">
    <citation type="submission" date="2023-03" db="EMBL/GenBank/DDBJ databases">
        <title>High recombination rates correlate with genetic variation in Cardiocondyla obscurior ants.</title>
        <authorList>
            <person name="Errbii M."/>
        </authorList>
    </citation>
    <scope>NUCLEOTIDE SEQUENCE [LARGE SCALE GENOMIC DNA]</scope>
    <source>
        <strain evidence="2">Alpha-2009</strain>
        <tissue evidence="2">Whole body</tissue>
    </source>
</reference>
<keyword evidence="1" id="KW-0812">Transmembrane</keyword>
<name>A0AAW2FPJ7_9HYME</name>
<proteinExistence type="predicted"/>
<keyword evidence="1" id="KW-1133">Transmembrane helix</keyword>